<dbReference type="GO" id="GO:0046872">
    <property type="term" value="F:metal ion binding"/>
    <property type="evidence" value="ECO:0007669"/>
    <property type="project" value="UniProtKB-KW"/>
</dbReference>
<dbReference type="PIRSF" id="PIRSF006816">
    <property type="entry name" value="Cyc3_hyd_g"/>
    <property type="match status" value="1"/>
</dbReference>
<keyword evidence="2" id="KW-0285">Flavoprotein</keyword>
<evidence type="ECO:0000256" key="4">
    <source>
        <dbReference type="ARBA" id="ARBA00022723"/>
    </source>
</evidence>
<evidence type="ECO:0000259" key="11">
    <source>
        <dbReference type="PROSITE" id="PS51384"/>
    </source>
</evidence>
<dbReference type="InterPro" id="IPR014260">
    <property type="entry name" value="Sulphite_reductase_B"/>
</dbReference>
<comment type="cofactor">
    <cofactor evidence="10">
        <name>[2Fe-2S] cluster</name>
        <dbReference type="ChEBI" id="CHEBI:190135"/>
    </cofactor>
    <text evidence="10">Binds 1 [2Fe-2S] cluster per subunit.</text>
</comment>
<dbReference type="InterPro" id="IPR017927">
    <property type="entry name" value="FAD-bd_FR_type"/>
</dbReference>
<evidence type="ECO:0000256" key="6">
    <source>
        <dbReference type="ARBA" id="ARBA00022982"/>
    </source>
</evidence>
<keyword evidence="8 10" id="KW-0411">Iron-sulfur</keyword>
<feature type="binding site" evidence="10">
    <location>
        <position position="248"/>
    </location>
    <ligand>
        <name>[2Fe-2S] cluster</name>
        <dbReference type="ChEBI" id="CHEBI:190135"/>
    </ligand>
</feature>
<evidence type="ECO:0000256" key="3">
    <source>
        <dbReference type="ARBA" id="ARBA00022714"/>
    </source>
</evidence>
<evidence type="ECO:0000313" key="12">
    <source>
        <dbReference type="EMBL" id="GAK52288.1"/>
    </source>
</evidence>
<dbReference type="InterPro" id="IPR001433">
    <property type="entry name" value="OxRdtase_FAD/NAD-bd"/>
</dbReference>
<dbReference type="Gene3D" id="2.40.30.10">
    <property type="entry name" value="Translation factors"/>
    <property type="match status" value="1"/>
</dbReference>
<dbReference type="PANTHER" id="PTHR43513">
    <property type="entry name" value="DIHYDROOROTATE DEHYDROGENASE B (NAD(+)), ELECTRON TRANSFER SUBUNIT"/>
    <property type="match status" value="1"/>
</dbReference>
<comment type="cofactor">
    <cofactor evidence="9">
        <name>[2Fe-2S] cluster</name>
        <dbReference type="ChEBI" id="CHEBI:190135"/>
    </cofactor>
</comment>
<feature type="binding site" evidence="10">
    <location>
        <position position="232"/>
    </location>
    <ligand>
        <name>[2Fe-2S] cluster</name>
        <dbReference type="ChEBI" id="CHEBI:190135"/>
    </ligand>
</feature>
<keyword evidence="13" id="KW-1185">Reference proteome</keyword>
<keyword evidence="4 10" id="KW-0479">Metal-binding</keyword>
<evidence type="ECO:0000256" key="10">
    <source>
        <dbReference type="PIRSR" id="PIRSR006816-2"/>
    </source>
</evidence>
<dbReference type="PRINTS" id="PR00406">
    <property type="entry name" value="CYTB5RDTASE"/>
</dbReference>
<evidence type="ECO:0000256" key="5">
    <source>
        <dbReference type="ARBA" id="ARBA00022827"/>
    </source>
</evidence>
<dbReference type="Proteomes" id="UP000030700">
    <property type="component" value="Unassembled WGS sequence"/>
</dbReference>
<keyword evidence="1" id="KW-0813">Transport</keyword>
<keyword evidence="5" id="KW-0274">FAD</keyword>
<evidence type="ECO:0000256" key="8">
    <source>
        <dbReference type="ARBA" id="ARBA00023014"/>
    </source>
</evidence>
<protein>
    <submittedName>
        <fullName evidence="12">Anaerobic sulfite reductase subunit B</fullName>
    </submittedName>
</protein>
<feature type="binding site" evidence="10">
    <location>
        <position position="240"/>
    </location>
    <ligand>
        <name>[2Fe-2S] cluster</name>
        <dbReference type="ChEBI" id="CHEBI:190135"/>
    </ligand>
</feature>
<dbReference type="InterPro" id="IPR039261">
    <property type="entry name" value="FNR_nucleotide-bd"/>
</dbReference>
<dbReference type="Gene3D" id="3.40.50.80">
    <property type="entry name" value="Nucleotide-binding domain of ferredoxin-NADP reductase (FNR) module"/>
    <property type="match status" value="1"/>
</dbReference>
<keyword evidence="6" id="KW-0249">Electron transport</keyword>
<accession>A0A081BPH2</accession>
<gene>
    <name evidence="12" type="ORF">U14_03539</name>
</gene>
<dbReference type="NCBIfam" id="TIGR02911">
    <property type="entry name" value="sulfite_red_B"/>
    <property type="match status" value="1"/>
</dbReference>
<dbReference type="HOGENOM" id="CLU_003827_1_1_0"/>
<sequence length="264" mass="29290">MEKNPYAAQPARILEIRPETAIDWTFRLAWNNNSRSGQFFQVSVPKFGESPISVSDFGDGWLDMTIRNVGLVTSEMFKMTPGDRLYLRGPYGNGFDAAAFAGRHIIVAAGGTGLAPVKGLIRQFAAGTPPTSRLDIVVGFKTPADVLFRDDLAAWKRAANLWLTVDRATSEWADHVGVIPTLVPKIPLNLSESYDVIIVGPPLMMKFTVQAFLERGVAPERIWVSYERRMSCGVGKCGHCKIDDVYICQDGPVFNYSRAQWLMD</sequence>
<dbReference type="CDD" id="cd06221">
    <property type="entry name" value="sulfite_reductase_like"/>
    <property type="match status" value="1"/>
</dbReference>
<dbReference type="STRING" id="1499966.U14_03539"/>
<evidence type="ECO:0000256" key="2">
    <source>
        <dbReference type="ARBA" id="ARBA00022630"/>
    </source>
</evidence>
<dbReference type="GO" id="GO:0050660">
    <property type="term" value="F:flavin adenine dinucleotide binding"/>
    <property type="evidence" value="ECO:0007669"/>
    <property type="project" value="InterPro"/>
</dbReference>
<dbReference type="InterPro" id="IPR017938">
    <property type="entry name" value="Riboflavin_synthase-like_b-brl"/>
</dbReference>
<dbReference type="AlphaFoldDB" id="A0A081BPH2"/>
<evidence type="ECO:0000256" key="1">
    <source>
        <dbReference type="ARBA" id="ARBA00022448"/>
    </source>
</evidence>
<dbReference type="InterPro" id="IPR050353">
    <property type="entry name" value="PyrK_electron_transfer"/>
</dbReference>
<dbReference type="InterPro" id="IPR019480">
    <property type="entry name" value="Dihydroorotate_DH_Fe-S-bd"/>
</dbReference>
<reference evidence="12" key="1">
    <citation type="journal article" date="2015" name="PeerJ">
        <title>First genomic representation of candidate bacterial phylum KSB3 points to enhanced environmental sensing as a trigger of wastewater bulking.</title>
        <authorList>
            <person name="Sekiguchi Y."/>
            <person name="Ohashi A."/>
            <person name="Parks D.H."/>
            <person name="Yamauchi T."/>
            <person name="Tyson G.W."/>
            <person name="Hugenholtz P."/>
        </authorList>
    </citation>
    <scope>NUCLEOTIDE SEQUENCE [LARGE SCALE GENOMIC DNA]</scope>
</reference>
<dbReference type="SUPFAM" id="SSF52343">
    <property type="entry name" value="Ferredoxin reductase-like, C-terminal NADP-linked domain"/>
    <property type="match status" value="1"/>
</dbReference>
<dbReference type="PROSITE" id="PS51384">
    <property type="entry name" value="FAD_FR"/>
    <property type="match status" value="1"/>
</dbReference>
<dbReference type="PANTHER" id="PTHR43513:SF1">
    <property type="entry name" value="ANAEROBIC SULFITE REDUCTASE SUBUNIT B"/>
    <property type="match status" value="1"/>
</dbReference>
<dbReference type="GO" id="GO:0016491">
    <property type="term" value="F:oxidoreductase activity"/>
    <property type="evidence" value="ECO:0007669"/>
    <property type="project" value="InterPro"/>
</dbReference>
<name>A0A081BPH2_9BACT</name>
<evidence type="ECO:0000256" key="9">
    <source>
        <dbReference type="ARBA" id="ARBA00034078"/>
    </source>
</evidence>
<dbReference type="InterPro" id="IPR037117">
    <property type="entry name" value="Dihydroorotate_DH_ele_sf"/>
</dbReference>
<feature type="binding site" evidence="10">
    <location>
        <position position="237"/>
    </location>
    <ligand>
        <name>[2Fe-2S] cluster</name>
        <dbReference type="ChEBI" id="CHEBI:190135"/>
    </ligand>
</feature>
<dbReference type="SUPFAM" id="SSF63380">
    <property type="entry name" value="Riboflavin synthase domain-like"/>
    <property type="match status" value="1"/>
</dbReference>
<evidence type="ECO:0000256" key="7">
    <source>
        <dbReference type="ARBA" id="ARBA00023004"/>
    </source>
</evidence>
<dbReference type="Pfam" id="PF10418">
    <property type="entry name" value="DHODB_Fe-S_bind"/>
    <property type="match status" value="1"/>
</dbReference>
<organism evidence="12">
    <name type="scientific">Candidatus Moduliflexus flocculans</name>
    <dbReference type="NCBI Taxonomy" id="1499966"/>
    <lineage>
        <taxon>Bacteria</taxon>
        <taxon>Candidatus Moduliflexota</taxon>
        <taxon>Candidatus Moduliflexia</taxon>
        <taxon>Candidatus Moduliflexales</taxon>
        <taxon>Candidatus Moduliflexaceae</taxon>
    </lineage>
</organism>
<dbReference type="GO" id="GO:0006221">
    <property type="term" value="P:pyrimidine nucleotide biosynthetic process"/>
    <property type="evidence" value="ECO:0007669"/>
    <property type="project" value="InterPro"/>
</dbReference>
<keyword evidence="7 10" id="KW-0408">Iron</keyword>
<feature type="domain" description="FAD-binding FR-type" evidence="11">
    <location>
        <begin position="6"/>
        <end position="97"/>
    </location>
</feature>
<dbReference type="Gene3D" id="2.10.240.10">
    <property type="entry name" value="Dihydroorotate dehydrogenase, electron transfer subunit"/>
    <property type="match status" value="1"/>
</dbReference>
<dbReference type="GO" id="GO:0051537">
    <property type="term" value="F:2 iron, 2 sulfur cluster binding"/>
    <property type="evidence" value="ECO:0007669"/>
    <property type="project" value="UniProtKB-KW"/>
</dbReference>
<dbReference type="Pfam" id="PF00175">
    <property type="entry name" value="NAD_binding_1"/>
    <property type="match status" value="1"/>
</dbReference>
<proteinExistence type="predicted"/>
<dbReference type="InterPro" id="IPR012165">
    <property type="entry name" value="Cyt_c3_hydrogenase_gsu"/>
</dbReference>
<evidence type="ECO:0000313" key="13">
    <source>
        <dbReference type="Proteomes" id="UP000030700"/>
    </source>
</evidence>
<dbReference type="EMBL" id="DF820458">
    <property type="protein sequence ID" value="GAK52288.1"/>
    <property type="molecule type" value="Genomic_DNA"/>
</dbReference>
<keyword evidence="3 10" id="KW-0001">2Fe-2S</keyword>